<proteinExistence type="predicted"/>
<evidence type="ECO:0000313" key="2">
    <source>
        <dbReference type="Proteomes" id="UP000320672"/>
    </source>
</evidence>
<dbReference type="Proteomes" id="UP000320672">
    <property type="component" value="Chromosome"/>
</dbReference>
<name>A0A517MA85_9BACT</name>
<evidence type="ECO:0000313" key="1">
    <source>
        <dbReference type="EMBL" id="QDS91800.1"/>
    </source>
</evidence>
<dbReference type="RefSeq" id="WP_218932972.1">
    <property type="nucleotide sequence ID" value="NZ_CP036262.1"/>
</dbReference>
<dbReference type="KEGG" id="rml:FF011L_05350"/>
<keyword evidence="2" id="KW-1185">Reference proteome</keyword>
<protein>
    <submittedName>
        <fullName evidence="1">Uncharacterized protein</fullName>
    </submittedName>
</protein>
<gene>
    <name evidence="1" type="ORF">FF011L_05350</name>
</gene>
<organism evidence="1 2">
    <name type="scientific">Roseimaritima multifibrata</name>
    <dbReference type="NCBI Taxonomy" id="1930274"/>
    <lineage>
        <taxon>Bacteria</taxon>
        <taxon>Pseudomonadati</taxon>
        <taxon>Planctomycetota</taxon>
        <taxon>Planctomycetia</taxon>
        <taxon>Pirellulales</taxon>
        <taxon>Pirellulaceae</taxon>
        <taxon>Roseimaritima</taxon>
    </lineage>
</organism>
<accession>A0A517MA85</accession>
<reference evidence="1 2" key="1">
    <citation type="submission" date="2019-02" db="EMBL/GenBank/DDBJ databases">
        <title>Deep-cultivation of Planctomycetes and their phenomic and genomic characterization uncovers novel biology.</title>
        <authorList>
            <person name="Wiegand S."/>
            <person name="Jogler M."/>
            <person name="Boedeker C."/>
            <person name="Pinto D."/>
            <person name="Vollmers J."/>
            <person name="Rivas-Marin E."/>
            <person name="Kohn T."/>
            <person name="Peeters S.H."/>
            <person name="Heuer A."/>
            <person name="Rast P."/>
            <person name="Oberbeckmann S."/>
            <person name="Bunk B."/>
            <person name="Jeske O."/>
            <person name="Meyerdierks A."/>
            <person name="Storesund J.E."/>
            <person name="Kallscheuer N."/>
            <person name="Luecker S."/>
            <person name="Lage O.M."/>
            <person name="Pohl T."/>
            <person name="Merkel B.J."/>
            <person name="Hornburger P."/>
            <person name="Mueller R.-W."/>
            <person name="Bruemmer F."/>
            <person name="Labrenz M."/>
            <person name="Spormann A.M."/>
            <person name="Op den Camp H."/>
            <person name="Overmann J."/>
            <person name="Amann R."/>
            <person name="Jetten M.S.M."/>
            <person name="Mascher T."/>
            <person name="Medema M.H."/>
            <person name="Devos D.P."/>
            <person name="Kaster A.-K."/>
            <person name="Ovreas L."/>
            <person name="Rohde M."/>
            <person name="Galperin M.Y."/>
            <person name="Jogler C."/>
        </authorList>
    </citation>
    <scope>NUCLEOTIDE SEQUENCE [LARGE SCALE GENOMIC DNA]</scope>
    <source>
        <strain evidence="1 2">FF011L</strain>
    </source>
</reference>
<dbReference type="EMBL" id="CP036262">
    <property type="protein sequence ID" value="QDS91800.1"/>
    <property type="molecule type" value="Genomic_DNA"/>
</dbReference>
<sequence length="356" mass="38653">MPNLLVVVFQWLAPIGESKTASGMIGLAAFPETNRSNPGKRTMHSTALLVPFLLFATAALAQHPQIPVGPNADLGGVLLMPAGDEWNRDVSKDPVDPRSDAIIAKIGAQTRLHEDFGLIWKGAPGGIPYYVVSGDQPKVPVAFAYAGESDPGPYPIPPNAPIEGGPEGAGDRHVIVLDKDNWRLYEMFHAFPIDGGKSWKASSGAIFDLKDLKPRPAGWTSADAAGLPILPGLARYDELCVKKKLTHALRFTVKKSRRAYVFPASHFASKHNDPDLPPMGMRVRLKADFDTSKFSGPARVLLEGLKTYGMILADNGGDWFVSGAPDDRWVHDELTPIRQVKGSDFEVVKMGPMTMR</sequence>
<dbReference type="AlphaFoldDB" id="A0A517MA85"/>